<keyword evidence="7 12" id="KW-0067">ATP-binding</keyword>
<comment type="similarity">
    <text evidence="12">Belongs to the class-I aminoacyl-tRNA synthetase family.</text>
</comment>
<evidence type="ECO:0000256" key="11">
    <source>
        <dbReference type="ARBA" id="ARBA00047364"/>
    </source>
</evidence>
<evidence type="ECO:0000256" key="2">
    <source>
        <dbReference type="ARBA" id="ARBA00012838"/>
    </source>
</evidence>
<dbReference type="PROSITE" id="PS00178">
    <property type="entry name" value="AA_TRNA_LIGASE_I"/>
    <property type="match status" value="1"/>
</dbReference>
<evidence type="ECO:0000256" key="8">
    <source>
        <dbReference type="ARBA" id="ARBA00022917"/>
    </source>
</evidence>
<dbReference type="InterPro" id="IPR023458">
    <property type="entry name" value="Met-tRNA_ligase_1"/>
</dbReference>
<dbReference type="InterPro" id="IPR041598">
    <property type="entry name" value="MARS_N"/>
</dbReference>
<dbReference type="InterPro" id="IPR036282">
    <property type="entry name" value="Glutathione-S-Trfase_C_sf"/>
</dbReference>
<dbReference type="InterPro" id="IPR010987">
    <property type="entry name" value="Glutathione-S-Trfase_C-like"/>
</dbReference>
<evidence type="ECO:0000256" key="7">
    <source>
        <dbReference type="ARBA" id="ARBA00022840"/>
    </source>
</evidence>
<gene>
    <name evidence="14" type="ORF">HHI36_017599</name>
</gene>
<sequence length="634" mass="72038">MITIHTNENNPSTLKLVIAAAYTKKEVQLNIINLNEKNIKPPGHLPYFEVDDEIIFSANAGVQYFLSVDKQHEIKVKEWLEWESTVLSPYLGIVIGNSSKVKQLKDKLISCLKKLNSNLENLQYLTNNSTPSACDICIWSVIHPLANNENLNKEFLIEVPALLKWFKNLESQPYIAESLKKYPVSAGQAAYQILFNSAKYIAEVTASDVNDESITSEELEAAEKAWKNNIPVLKDQKNTVTPVLPKANEKNILITSALPYVNNVPHLGNIIGCVLSADVFARFSRLCNHNVLYICGTDEYGTATETKALEEGISCQAICDKYFKIHNAIYEWFNISFDHFGRTSTPEQTELCQDIFLELNGNGFMFTDSVEQLHCEKCNRFLADRFVEGGCPNVGCTYEDARGDQCDGCGKLVNAIELKNPRCKVCGDTPKIKTSTQFFMDLPKLEPLLLHWFKMSSPGWSSNAQTIGRAWLKEGLKPRCITRDLKWGIPVPLDGFRDKVFYVWFDAPIGYMSITKRYTEHWQKWWKPEADCPVTLYNFMAKDNVPFHSIMFPATLLGCNRGYVTVSHLMATEYLNYEDGKFSKSRGVGVFGTDAQNTKIPSDVWRFYLLYLRPESQDSNFNWTDLATKNNSNY</sequence>
<dbReference type="Gene3D" id="3.40.30.10">
    <property type="entry name" value="Glutaredoxin"/>
    <property type="match status" value="1"/>
</dbReference>
<dbReference type="Proteomes" id="UP001516400">
    <property type="component" value="Unassembled WGS sequence"/>
</dbReference>
<dbReference type="InterPro" id="IPR015413">
    <property type="entry name" value="Methionyl/Leucyl_tRNA_Synth"/>
</dbReference>
<dbReference type="SUPFAM" id="SSF47616">
    <property type="entry name" value="GST C-terminal domain-like"/>
    <property type="match status" value="1"/>
</dbReference>
<comment type="caution">
    <text evidence="14">The sequence shown here is derived from an EMBL/GenBank/DDBJ whole genome shotgun (WGS) entry which is preliminary data.</text>
</comment>
<dbReference type="PANTHER" id="PTHR45765">
    <property type="entry name" value="METHIONINE--TRNA LIGASE"/>
    <property type="match status" value="1"/>
</dbReference>
<evidence type="ECO:0000256" key="3">
    <source>
        <dbReference type="ARBA" id="ARBA00018335"/>
    </source>
</evidence>
<proteinExistence type="inferred from homology"/>
<evidence type="ECO:0000256" key="12">
    <source>
        <dbReference type="RuleBase" id="RU363039"/>
    </source>
</evidence>
<organism evidence="14 15">
    <name type="scientific">Cryptolaemus montrouzieri</name>
    <dbReference type="NCBI Taxonomy" id="559131"/>
    <lineage>
        <taxon>Eukaryota</taxon>
        <taxon>Metazoa</taxon>
        <taxon>Ecdysozoa</taxon>
        <taxon>Arthropoda</taxon>
        <taxon>Hexapoda</taxon>
        <taxon>Insecta</taxon>
        <taxon>Pterygota</taxon>
        <taxon>Neoptera</taxon>
        <taxon>Endopterygota</taxon>
        <taxon>Coleoptera</taxon>
        <taxon>Polyphaga</taxon>
        <taxon>Cucujiformia</taxon>
        <taxon>Coccinelloidea</taxon>
        <taxon>Coccinellidae</taxon>
        <taxon>Scymninae</taxon>
        <taxon>Scymnini</taxon>
        <taxon>Cryptolaemus</taxon>
    </lineage>
</organism>
<comment type="catalytic activity">
    <reaction evidence="11">
        <text>tRNA(Met) + L-methionine + ATP = L-methionyl-tRNA(Met) + AMP + diphosphate</text>
        <dbReference type="Rhea" id="RHEA:13481"/>
        <dbReference type="Rhea" id="RHEA-COMP:9667"/>
        <dbReference type="Rhea" id="RHEA-COMP:9698"/>
        <dbReference type="ChEBI" id="CHEBI:30616"/>
        <dbReference type="ChEBI" id="CHEBI:33019"/>
        <dbReference type="ChEBI" id="CHEBI:57844"/>
        <dbReference type="ChEBI" id="CHEBI:78442"/>
        <dbReference type="ChEBI" id="CHEBI:78530"/>
        <dbReference type="ChEBI" id="CHEBI:456215"/>
        <dbReference type="EC" id="6.1.1.10"/>
    </reaction>
</comment>
<dbReference type="PRINTS" id="PR01041">
    <property type="entry name" value="TRNASYNTHMET"/>
</dbReference>
<comment type="subcellular location">
    <subcellularLocation>
        <location evidence="1">Cytoplasm</location>
    </subcellularLocation>
</comment>
<accession>A0ABD2NN52</accession>
<reference evidence="14 15" key="1">
    <citation type="journal article" date="2021" name="BMC Biol.">
        <title>Horizontally acquired antibacterial genes associated with adaptive radiation of ladybird beetles.</title>
        <authorList>
            <person name="Li H.S."/>
            <person name="Tang X.F."/>
            <person name="Huang Y.H."/>
            <person name="Xu Z.Y."/>
            <person name="Chen M.L."/>
            <person name="Du X.Y."/>
            <person name="Qiu B.Y."/>
            <person name="Chen P.T."/>
            <person name="Zhang W."/>
            <person name="Slipinski A."/>
            <person name="Escalona H.E."/>
            <person name="Waterhouse R.M."/>
            <person name="Zwick A."/>
            <person name="Pang H."/>
        </authorList>
    </citation>
    <scope>NUCLEOTIDE SEQUENCE [LARGE SCALE GENOMIC DNA]</scope>
    <source>
        <strain evidence="14">SYSU2018</strain>
    </source>
</reference>
<evidence type="ECO:0000259" key="13">
    <source>
        <dbReference type="PROSITE" id="PS50405"/>
    </source>
</evidence>
<evidence type="ECO:0000313" key="15">
    <source>
        <dbReference type="Proteomes" id="UP001516400"/>
    </source>
</evidence>
<dbReference type="EMBL" id="JABFTP020000124">
    <property type="protein sequence ID" value="KAL3280093.1"/>
    <property type="molecule type" value="Genomic_DNA"/>
</dbReference>
<keyword evidence="8 12" id="KW-0648">Protein biosynthesis</keyword>
<keyword evidence="4" id="KW-0963">Cytoplasm</keyword>
<dbReference type="PROSITE" id="PS50405">
    <property type="entry name" value="GST_CTER"/>
    <property type="match status" value="1"/>
</dbReference>
<dbReference type="InterPro" id="IPR014729">
    <property type="entry name" value="Rossmann-like_a/b/a_fold"/>
</dbReference>
<dbReference type="AlphaFoldDB" id="A0ABD2NN52"/>
<keyword evidence="15" id="KW-1185">Reference proteome</keyword>
<dbReference type="GO" id="GO:0005524">
    <property type="term" value="F:ATP binding"/>
    <property type="evidence" value="ECO:0007669"/>
    <property type="project" value="UniProtKB-KW"/>
</dbReference>
<evidence type="ECO:0000256" key="1">
    <source>
        <dbReference type="ARBA" id="ARBA00004496"/>
    </source>
</evidence>
<evidence type="ECO:0000256" key="9">
    <source>
        <dbReference type="ARBA" id="ARBA00023146"/>
    </source>
</evidence>
<dbReference type="InterPro" id="IPR033911">
    <property type="entry name" value="MetRS_core"/>
</dbReference>
<dbReference type="CDD" id="cd00814">
    <property type="entry name" value="MetRS_core"/>
    <property type="match status" value="1"/>
</dbReference>
<dbReference type="Gene3D" id="3.40.50.620">
    <property type="entry name" value="HUPs"/>
    <property type="match status" value="1"/>
</dbReference>
<keyword evidence="9 12" id="KW-0030">Aminoacyl-tRNA synthetase</keyword>
<dbReference type="NCBIfam" id="TIGR00398">
    <property type="entry name" value="metG"/>
    <property type="match status" value="1"/>
</dbReference>
<keyword evidence="6 12" id="KW-0547">Nucleotide-binding</keyword>
<evidence type="ECO:0000256" key="10">
    <source>
        <dbReference type="ARBA" id="ARBA00030904"/>
    </source>
</evidence>
<dbReference type="Pfam" id="PF09334">
    <property type="entry name" value="tRNA-synt_1g"/>
    <property type="match status" value="1"/>
</dbReference>
<evidence type="ECO:0000256" key="5">
    <source>
        <dbReference type="ARBA" id="ARBA00022598"/>
    </source>
</evidence>
<dbReference type="InterPro" id="IPR014758">
    <property type="entry name" value="Met-tRNA_synth"/>
</dbReference>
<dbReference type="PANTHER" id="PTHR45765:SF1">
    <property type="entry name" value="METHIONINE--TRNA LIGASE, CYTOPLASMIC"/>
    <property type="match status" value="1"/>
</dbReference>
<dbReference type="InterPro" id="IPR029038">
    <property type="entry name" value="MetRS_Zn"/>
</dbReference>
<dbReference type="GO" id="GO:0004825">
    <property type="term" value="F:methionine-tRNA ligase activity"/>
    <property type="evidence" value="ECO:0007669"/>
    <property type="project" value="UniProtKB-EC"/>
</dbReference>
<name>A0ABD2NN52_9CUCU</name>
<protein>
    <recommendedName>
        <fullName evidence="3">Methionine--tRNA ligase, cytoplasmic</fullName>
        <ecNumber evidence="2">6.1.1.10</ecNumber>
    </recommendedName>
    <alternativeName>
        <fullName evidence="10">Methionyl-tRNA synthetase</fullName>
    </alternativeName>
</protein>
<dbReference type="FunFam" id="2.20.28.20:FF:000001">
    <property type="entry name" value="Methionine--tRNA ligase"/>
    <property type="match status" value="1"/>
</dbReference>
<dbReference type="InterPro" id="IPR001412">
    <property type="entry name" value="aa-tRNA-synth_I_CS"/>
</dbReference>
<dbReference type="Gene3D" id="2.20.28.20">
    <property type="entry name" value="Methionyl-tRNA synthetase, Zn-domain"/>
    <property type="match status" value="1"/>
</dbReference>
<evidence type="ECO:0000256" key="6">
    <source>
        <dbReference type="ARBA" id="ARBA00022741"/>
    </source>
</evidence>
<dbReference type="GO" id="GO:0006412">
    <property type="term" value="P:translation"/>
    <property type="evidence" value="ECO:0007669"/>
    <property type="project" value="UniProtKB-KW"/>
</dbReference>
<dbReference type="Pfam" id="PF18485">
    <property type="entry name" value="GST_N_5"/>
    <property type="match status" value="1"/>
</dbReference>
<evidence type="ECO:0000256" key="4">
    <source>
        <dbReference type="ARBA" id="ARBA00022490"/>
    </source>
</evidence>
<dbReference type="SUPFAM" id="SSF52374">
    <property type="entry name" value="Nucleotidylyl transferase"/>
    <property type="match status" value="1"/>
</dbReference>
<feature type="domain" description="GST C-terminal" evidence="13">
    <location>
        <begin position="69"/>
        <end position="193"/>
    </location>
</feature>
<dbReference type="SUPFAM" id="SSF57770">
    <property type="entry name" value="Methionyl-tRNA synthetase (MetRS), Zn-domain"/>
    <property type="match status" value="1"/>
</dbReference>
<dbReference type="GO" id="GO:0005737">
    <property type="term" value="C:cytoplasm"/>
    <property type="evidence" value="ECO:0007669"/>
    <property type="project" value="UniProtKB-SubCell"/>
</dbReference>
<keyword evidence="5 12" id="KW-0436">Ligase</keyword>
<dbReference type="Gene3D" id="1.20.1050.10">
    <property type="match status" value="1"/>
</dbReference>
<dbReference type="EC" id="6.1.1.10" evidence="2"/>
<evidence type="ECO:0000313" key="14">
    <source>
        <dbReference type="EMBL" id="KAL3280093.1"/>
    </source>
</evidence>